<dbReference type="Proteomes" id="UP000829494">
    <property type="component" value="Chromosome"/>
</dbReference>
<keyword evidence="3" id="KW-1185">Reference proteome</keyword>
<dbReference type="RefSeq" id="WP_003981653.1">
    <property type="nucleotide sequence ID" value="NZ_CP043497.1"/>
</dbReference>
<dbReference type="InterPro" id="IPR052897">
    <property type="entry name" value="Sec-Metab_Biosynth_Hydrolase"/>
</dbReference>
<accession>A0ABY3Z4K2</accession>
<dbReference type="PANTHER" id="PTHR37017">
    <property type="entry name" value="AB HYDROLASE-1 DOMAIN-CONTAINING PROTEIN-RELATED"/>
    <property type="match status" value="1"/>
</dbReference>
<dbReference type="SUPFAM" id="SSF53474">
    <property type="entry name" value="alpha/beta-Hydrolases"/>
    <property type="match status" value="1"/>
</dbReference>
<organism evidence="2 3">
    <name type="scientific">Streptomyces rimosus subsp. rimosus</name>
    <dbReference type="NCBI Taxonomy" id="132474"/>
    <lineage>
        <taxon>Bacteria</taxon>
        <taxon>Bacillati</taxon>
        <taxon>Actinomycetota</taxon>
        <taxon>Actinomycetes</taxon>
        <taxon>Kitasatosporales</taxon>
        <taxon>Streptomycetaceae</taxon>
        <taxon>Streptomyces</taxon>
    </lineage>
</organism>
<reference evidence="2 3" key="1">
    <citation type="submission" date="2022-03" db="EMBL/GenBank/DDBJ databases">
        <title>Complete genome of Streptomyces rimosus ssp. rimosus R7 (=ATCC 10970).</title>
        <authorList>
            <person name="Beganovic S."/>
            <person name="Ruckert C."/>
            <person name="Busche T."/>
            <person name="Kalinowski J."/>
            <person name="Wittmann C."/>
        </authorList>
    </citation>
    <scope>NUCLEOTIDE SEQUENCE [LARGE SCALE GENOMIC DNA]</scope>
    <source>
        <strain evidence="2 3">R7</strain>
    </source>
</reference>
<dbReference type="InterPro" id="IPR000073">
    <property type="entry name" value="AB_hydrolase_1"/>
</dbReference>
<protein>
    <submittedName>
        <fullName evidence="2">Alpha/beta hydrolase family protein</fullName>
    </submittedName>
</protein>
<evidence type="ECO:0000313" key="2">
    <source>
        <dbReference type="EMBL" id="UNZ05023.1"/>
    </source>
</evidence>
<dbReference type="InterPro" id="IPR029058">
    <property type="entry name" value="AB_hydrolase_fold"/>
</dbReference>
<gene>
    <name evidence="2" type="ORF">SRIMR7_22985</name>
</gene>
<keyword evidence="2" id="KW-0378">Hydrolase</keyword>
<dbReference type="EMBL" id="CP094298">
    <property type="protein sequence ID" value="UNZ05023.1"/>
    <property type="molecule type" value="Genomic_DNA"/>
</dbReference>
<name>A0ABY3Z4K2_STRRM</name>
<proteinExistence type="predicted"/>
<sequence length="271" mass="28880">MTTFVLVSGGYTGGWIWREVADHLRAMGHRAEPVTLTGMGDRRHLSGPGTDLNTHIEDVAQVLDHVGAGEEDEAGETVLVAHCYGAYPALGAADRAPDRLARLVCVDAGLPADGVSVLDALPDPAVRERLHRRAQEHGDGWRLPPPSFEETDIWGSLDGISEEGRDRLARFVAPQPLPTLTQPVRLSGATAALPVTGIFCTKNVTSTAALRDLVASGDPRFAALADPRYGFFDLDTGHWPMLSCPGELADLLLRAAADEGERLGPSDQAPA</sequence>
<dbReference type="Gene3D" id="3.40.50.1820">
    <property type="entry name" value="alpha/beta hydrolase"/>
    <property type="match status" value="1"/>
</dbReference>
<dbReference type="PANTHER" id="PTHR37017:SF11">
    <property type="entry name" value="ESTERASE_LIPASE_THIOESTERASE DOMAIN-CONTAINING PROTEIN"/>
    <property type="match status" value="1"/>
</dbReference>
<dbReference type="GeneID" id="66855868"/>
<dbReference type="Pfam" id="PF12697">
    <property type="entry name" value="Abhydrolase_6"/>
    <property type="match status" value="1"/>
</dbReference>
<feature type="domain" description="AB hydrolase-1" evidence="1">
    <location>
        <begin position="4"/>
        <end position="250"/>
    </location>
</feature>
<dbReference type="GO" id="GO:0016787">
    <property type="term" value="F:hydrolase activity"/>
    <property type="evidence" value="ECO:0007669"/>
    <property type="project" value="UniProtKB-KW"/>
</dbReference>
<evidence type="ECO:0000259" key="1">
    <source>
        <dbReference type="Pfam" id="PF12697"/>
    </source>
</evidence>
<evidence type="ECO:0000313" key="3">
    <source>
        <dbReference type="Proteomes" id="UP000829494"/>
    </source>
</evidence>